<protein>
    <submittedName>
        <fullName evidence="2">Uncharacterized protein</fullName>
    </submittedName>
</protein>
<feature type="compositionally biased region" description="Polar residues" evidence="1">
    <location>
        <begin position="41"/>
        <end position="57"/>
    </location>
</feature>
<dbReference type="OrthoDB" id="37659at2759"/>
<organism evidence="2 3">
    <name type="scientific">Thelonectria olida</name>
    <dbReference type="NCBI Taxonomy" id="1576542"/>
    <lineage>
        <taxon>Eukaryota</taxon>
        <taxon>Fungi</taxon>
        <taxon>Dikarya</taxon>
        <taxon>Ascomycota</taxon>
        <taxon>Pezizomycotina</taxon>
        <taxon>Sordariomycetes</taxon>
        <taxon>Hypocreomycetidae</taxon>
        <taxon>Hypocreales</taxon>
        <taxon>Nectriaceae</taxon>
        <taxon>Thelonectria</taxon>
    </lineage>
</organism>
<dbReference type="AlphaFoldDB" id="A0A9P8W752"/>
<comment type="caution">
    <text evidence="2">The sequence shown here is derived from an EMBL/GenBank/DDBJ whole genome shotgun (WGS) entry which is preliminary data.</text>
</comment>
<sequence length="321" mass="33523">MSNPISSSKEQEAQAEREAARHEADESHGNAPPPAYEHVDSGSSEAKQAEEGTNTGKSARPTADAPFNFPSDTPLPSYLEASGSSGQLPIAIPQIKPDPTAPLLVAYAPALLRYGIPKDTWLSLLDAVSAFLAAKVTDRALRHAANMGQHVSEGPKDYFKGVYSHAKHVGKDIGASTKRGNILGAAAGVIAGAVTIPVHAAVGAVGTVVGVPMSAVRAATKKPETPRERAEAYFGVVNKDWLNKRGLHAAMLDSQELSRLVGVSVVDKMELRDGKDESVEAKLGALGGHTATLEVESSASTLAVGAKTLWVVLTQVTPTQS</sequence>
<accession>A0A9P8W752</accession>
<dbReference type="EMBL" id="JAGPYM010000011">
    <property type="protein sequence ID" value="KAH6889265.1"/>
    <property type="molecule type" value="Genomic_DNA"/>
</dbReference>
<proteinExistence type="predicted"/>
<reference evidence="2 3" key="1">
    <citation type="journal article" date="2021" name="Nat. Commun.">
        <title>Genetic determinants of endophytism in the Arabidopsis root mycobiome.</title>
        <authorList>
            <person name="Mesny F."/>
            <person name="Miyauchi S."/>
            <person name="Thiergart T."/>
            <person name="Pickel B."/>
            <person name="Atanasova L."/>
            <person name="Karlsson M."/>
            <person name="Huettel B."/>
            <person name="Barry K.W."/>
            <person name="Haridas S."/>
            <person name="Chen C."/>
            <person name="Bauer D."/>
            <person name="Andreopoulos W."/>
            <person name="Pangilinan J."/>
            <person name="LaButti K."/>
            <person name="Riley R."/>
            <person name="Lipzen A."/>
            <person name="Clum A."/>
            <person name="Drula E."/>
            <person name="Henrissat B."/>
            <person name="Kohler A."/>
            <person name="Grigoriev I.V."/>
            <person name="Martin F.M."/>
            <person name="Hacquard S."/>
        </authorList>
    </citation>
    <scope>NUCLEOTIDE SEQUENCE [LARGE SCALE GENOMIC DNA]</scope>
    <source>
        <strain evidence="2 3">MPI-CAGE-CH-0241</strain>
    </source>
</reference>
<keyword evidence="3" id="KW-1185">Reference proteome</keyword>
<evidence type="ECO:0000313" key="2">
    <source>
        <dbReference type="EMBL" id="KAH6889265.1"/>
    </source>
</evidence>
<evidence type="ECO:0000256" key="1">
    <source>
        <dbReference type="SAM" id="MobiDB-lite"/>
    </source>
</evidence>
<name>A0A9P8W752_9HYPO</name>
<dbReference type="Proteomes" id="UP000777438">
    <property type="component" value="Unassembled WGS sequence"/>
</dbReference>
<evidence type="ECO:0000313" key="3">
    <source>
        <dbReference type="Proteomes" id="UP000777438"/>
    </source>
</evidence>
<feature type="region of interest" description="Disordered" evidence="1">
    <location>
        <begin position="1"/>
        <end position="82"/>
    </location>
</feature>
<gene>
    <name evidence="2" type="ORF">B0T10DRAFT_487628</name>
</gene>
<feature type="compositionally biased region" description="Basic and acidic residues" evidence="1">
    <location>
        <begin position="9"/>
        <end position="28"/>
    </location>
</feature>